<dbReference type="InterPro" id="IPR011600">
    <property type="entry name" value="Pept_C14_caspase"/>
</dbReference>
<feature type="region of interest" description="Disordered" evidence="2">
    <location>
        <begin position="399"/>
        <end position="495"/>
    </location>
</feature>
<dbReference type="GeneID" id="5005788"/>
<dbReference type="eggNOG" id="KOG1546">
    <property type="taxonomic scope" value="Eukaryota"/>
</dbReference>
<dbReference type="STRING" id="436017.A4S815"/>
<evidence type="ECO:0000313" key="4">
    <source>
        <dbReference type="EMBL" id="ABO99975.1"/>
    </source>
</evidence>
<dbReference type="RefSeq" id="XP_001421682.1">
    <property type="nucleotide sequence ID" value="XM_001421645.1"/>
</dbReference>
<dbReference type="Gramene" id="ABO99975">
    <property type="protein sequence ID" value="ABO99975"/>
    <property type="gene ID" value="OSTLU_93753"/>
</dbReference>
<dbReference type="Proteomes" id="UP000001568">
    <property type="component" value="Chromosome 15"/>
</dbReference>
<evidence type="ECO:0000256" key="2">
    <source>
        <dbReference type="SAM" id="MobiDB-lite"/>
    </source>
</evidence>
<accession>A4S815</accession>
<dbReference type="GO" id="GO:0005737">
    <property type="term" value="C:cytoplasm"/>
    <property type="evidence" value="ECO:0007669"/>
    <property type="project" value="TreeGrafter"/>
</dbReference>
<dbReference type="Gene3D" id="3.40.50.12660">
    <property type="match status" value="1"/>
</dbReference>
<evidence type="ECO:0000256" key="1">
    <source>
        <dbReference type="ARBA" id="ARBA00009005"/>
    </source>
</evidence>
<dbReference type="HOGENOM" id="CLU_042979_0_0_1"/>
<name>A4S815_OSTLU</name>
<dbReference type="PANTHER" id="PTHR48104">
    <property type="entry name" value="METACASPASE-4"/>
    <property type="match status" value="1"/>
</dbReference>
<dbReference type="Pfam" id="PF00656">
    <property type="entry name" value="Peptidase_C14"/>
    <property type="match status" value="1"/>
</dbReference>
<dbReference type="OrthoDB" id="3223806at2759"/>
<evidence type="ECO:0000259" key="3">
    <source>
        <dbReference type="Pfam" id="PF00656"/>
    </source>
</evidence>
<keyword evidence="5" id="KW-1185">Reference proteome</keyword>
<dbReference type="EMBL" id="CP000595">
    <property type="protein sequence ID" value="ABO99975.1"/>
    <property type="molecule type" value="Genomic_DNA"/>
</dbReference>
<proteinExistence type="inferred from homology"/>
<feature type="domain" description="Peptidase C14 caspase" evidence="3">
    <location>
        <begin position="155"/>
        <end position="318"/>
    </location>
</feature>
<gene>
    <name evidence="4" type="ORF">OSTLU_93753</name>
</gene>
<reference evidence="4 5" key="1">
    <citation type="journal article" date="2007" name="Proc. Natl. Acad. Sci. U.S.A.">
        <title>The tiny eukaryote Ostreococcus provides genomic insights into the paradox of plankton speciation.</title>
        <authorList>
            <person name="Palenik B."/>
            <person name="Grimwood J."/>
            <person name="Aerts A."/>
            <person name="Rouze P."/>
            <person name="Salamov A."/>
            <person name="Putnam N."/>
            <person name="Dupont C."/>
            <person name="Jorgensen R."/>
            <person name="Derelle E."/>
            <person name="Rombauts S."/>
            <person name="Zhou K."/>
            <person name="Otillar R."/>
            <person name="Merchant S.S."/>
            <person name="Podell S."/>
            <person name="Gaasterland T."/>
            <person name="Napoli C."/>
            <person name="Gendler K."/>
            <person name="Manuell A."/>
            <person name="Tai V."/>
            <person name="Vallon O."/>
            <person name="Piganeau G."/>
            <person name="Jancek S."/>
            <person name="Heijde M."/>
            <person name="Jabbari K."/>
            <person name="Bowler C."/>
            <person name="Lohr M."/>
            <person name="Robbens S."/>
            <person name="Werner G."/>
            <person name="Dubchak I."/>
            <person name="Pazour G.J."/>
            <person name="Ren Q."/>
            <person name="Paulsen I."/>
            <person name="Delwiche C."/>
            <person name="Schmutz J."/>
            <person name="Rokhsar D."/>
            <person name="Van de Peer Y."/>
            <person name="Moreau H."/>
            <person name="Grigoriev I.V."/>
        </authorList>
    </citation>
    <scope>NUCLEOTIDE SEQUENCE [LARGE SCALE GENOMIC DNA]</scope>
    <source>
        <strain evidence="4 5">CCE9901</strain>
    </source>
</reference>
<sequence length="495" mass="54453">MGDAMGDDAVVVLVATSRDDRESYLDRAAHDALATTTTKARDDDDDDDEGAMRRMNATDDAKRIFMATRKRERQRECAQVGGLLTRACLNALERRNGATTASWGQFLRSKQRAMQRLPPGTSSGIRVRATRCIAIEHERMTFSKTMRNVGRRRGVFVGINYEECGVERWRLRRRGGDALRMREYLKTHCGYDEDDEVLVLLEDSEASTNDGSINRSCSKKAILKACRWLVDGARAGDSLFFYFSGRGQEVSETATTTTTKDSVAGGGAYKGLNKTALCASDTPGDPTARITRQEFREALRVDAVPSNVHLTVFLDIYGGGGENALHDMPYTCVNVTLPDEREIKDAKNGKRVSPVTPLWMVPNGEKAVKEFLALAETAAEAYAECAETNKAYDAIKRDAPQEKLPQEKPAVEANAEPKPKPKKPSPPMGEPNPERAVAEAEEAPVPETHANEKSSVVPAPAAVIERNAREERAEMQPRSPQSIDESKQPGCCVIS</sequence>
<comment type="similarity">
    <text evidence="1">Belongs to the peptidase C14B family.</text>
</comment>
<dbReference type="OMA" id="ILKACRW"/>
<dbReference type="AlphaFoldDB" id="A4S815"/>
<organism evidence="4 5">
    <name type="scientific">Ostreococcus lucimarinus (strain CCE9901)</name>
    <dbReference type="NCBI Taxonomy" id="436017"/>
    <lineage>
        <taxon>Eukaryota</taxon>
        <taxon>Viridiplantae</taxon>
        <taxon>Chlorophyta</taxon>
        <taxon>Mamiellophyceae</taxon>
        <taxon>Mamiellales</taxon>
        <taxon>Bathycoccaceae</taxon>
        <taxon>Ostreococcus</taxon>
    </lineage>
</organism>
<feature type="compositionally biased region" description="Basic and acidic residues" evidence="2">
    <location>
        <begin position="466"/>
        <end position="475"/>
    </location>
</feature>
<dbReference type="GO" id="GO:0006508">
    <property type="term" value="P:proteolysis"/>
    <property type="evidence" value="ECO:0007669"/>
    <property type="project" value="InterPro"/>
</dbReference>
<dbReference type="GO" id="GO:0004197">
    <property type="term" value="F:cysteine-type endopeptidase activity"/>
    <property type="evidence" value="ECO:0007669"/>
    <property type="project" value="InterPro"/>
</dbReference>
<evidence type="ECO:0000313" key="5">
    <source>
        <dbReference type="Proteomes" id="UP000001568"/>
    </source>
</evidence>
<dbReference type="InterPro" id="IPR050452">
    <property type="entry name" value="Metacaspase"/>
</dbReference>
<dbReference type="PANTHER" id="PTHR48104:SF30">
    <property type="entry name" value="METACASPASE-1"/>
    <property type="match status" value="1"/>
</dbReference>
<protein>
    <recommendedName>
        <fullName evidence="3">Peptidase C14 caspase domain-containing protein</fullName>
    </recommendedName>
</protein>
<feature type="compositionally biased region" description="Basic and acidic residues" evidence="2">
    <location>
        <begin position="399"/>
        <end position="419"/>
    </location>
</feature>
<dbReference type="KEGG" id="olu:OSTLU_93753"/>